<organism evidence="7">
    <name type="scientific">Spumella elongata</name>
    <dbReference type="NCBI Taxonomy" id="89044"/>
    <lineage>
        <taxon>Eukaryota</taxon>
        <taxon>Sar</taxon>
        <taxon>Stramenopiles</taxon>
        <taxon>Ochrophyta</taxon>
        <taxon>Chrysophyceae</taxon>
        <taxon>Chromulinales</taxon>
        <taxon>Chromulinaceae</taxon>
        <taxon>Spumella</taxon>
    </lineage>
</organism>
<dbReference type="GO" id="GO:0071949">
    <property type="term" value="F:FAD binding"/>
    <property type="evidence" value="ECO:0007669"/>
    <property type="project" value="InterPro"/>
</dbReference>
<comment type="cofactor">
    <cofactor evidence="1">
        <name>FAD</name>
        <dbReference type="ChEBI" id="CHEBI:57692"/>
    </cofactor>
</comment>
<protein>
    <recommendedName>
        <fullName evidence="6">FAD-binding PCMH-type domain-containing protein</fullName>
    </recommendedName>
</protein>
<dbReference type="AlphaFoldDB" id="A0A7S3H736"/>
<evidence type="ECO:0000259" key="6">
    <source>
        <dbReference type="PROSITE" id="PS51387"/>
    </source>
</evidence>
<dbReference type="Gene3D" id="3.30.465.10">
    <property type="match status" value="1"/>
</dbReference>
<keyword evidence="5" id="KW-0560">Oxidoreductase</keyword>
<proteinExistence type="inferred from homology"/>
<evidence type="ECO:0000256" key="1">
    <source>
        <dbReference type="ARBA" id="ARBA00001974"/>
    </source>
</evidence>
<comment type="similarity">
    <text evidence="2">Belongs to the oxygen-dependent FAD-linked oxidoreductase family.</text>
</comment>
<name>A0A7S3H736_9STRA</name>
<dbReference type="EMBL" id="HBIC01031072">
    <property type="protein sequence ID" value="CAE0286878.1"/>
    <property type="molecule type" value="Transcribed_RNA"/>
</dbReference>
<dbReference type="Pfam" id="PF01565">
    <property type="entry name" value="FAD_binding_4"/>
    <property type="match status" value="1"/>
</dbReference>
<sequence length="507" mass="54270">MGNLCTSASYEVYDPAAPATLPGNADDLANLAGTTTLHLPGTKEYEICRKDRTWLLDPVSFARPSAIAVPKSAEEVAAIVKFAIKTGAKLSIACGRHTHESIVQDALMIDMSHGLDAVTVDPAAKTVTVQGGATIGKVDAACAPHGFILPMGRLHTTGCAGQMVTTGAHAYCERMYGMGIDFLQSATVVTGTGEIVHCSATEHPNLYWAVRGGGSSNVGVIVDMTFTVVVAPNAGKFYSGSYVYLNTGLFGMPSRQTVMDHVLECMDADRPREYSISATFVAGGINPVIETHFWFGDQPAAGKEYFKKDAKKIGTCVSNTMGEHDYWTGIQRFSVGPKGDQAGPAAYYYKGLMPTKVTAEMGKRIVEACKGPFPKGCQPLVLMDLMGGKSQDVELTSTALPSRGLYWVVFLVTWTPETTGPAGREFAVKWVRDLWSEVARLDSGNSMALELTGDVAAVPVEELATLPMGQQGHSATGSVWGVNEDRLRETKNQYDPKNVFGLTHPGH</sequence>
<dbReference type="PANTHER" id="PTHR42973">
    <property type="entry name" value="BINDING OXIDOREDUCTASE, PUTATIVE (AFU_ORTHOLOGUE AFUA_1G17690)-RELATED"/>
    <property type="match status" value="1"/>
</dbReference>
<dbReference type="InterPro" id="IPR006094">
    <property type="entry name" value="Oxid_FAD_bind_N"/>
</dbReference>
<keyword evidence="3" id="KW-0285">Flavoprotein</keyword>
<gene>
    <name evidence="7" type="ORF">SELO1098_LOCUS15721</name>
</gene>
<dbReference type="SUPFAM" id="SSF56176">
    <property type="entry name" value="FAD-binding/transporter-associated domain-like"/>
    <property type="match status" value="1"/>
</dbReference>
<dbReference type="GO" id="GO:0016491">
    <property type="term" value="F:oxidoreductase activity"/>
    <property type="evidence" value="ECO:0007669"/>
    <property type="project" value="UniProtKB-KW"/>
</dbReference>
<reference evidence="7" key="1">
    <citation type="submission" date="2021-01" db="EMBL/GenBank/DDBJ databases">
        <authorList>
            <person name="Corre E."/>
            <person name="Pelletier E."/>
            <person name="Niang G."/>
            <person name="Scheremetjew M."/>
            <person name="Finn R."/>
            <person name="Kale V."/>
            <person name="Holt S."/>
            <person name="Cochrane G."/>
            <person name="Meng A."/>
            <person name="Brown T."/>
            <person name="Cohen L."/>
        </authorList>
    </citation>
    <scope>NUCLEOTIDE SEQUENCE</scope>
    <source>
        <strain evidence="7">CCAP 955/1</strain>
    </source>
</reference>
<keyword evidence="4" id="KW-0274">FAD</keyword>
<evidence type="ECO:0000256" key="3">
    <source>
        <dbReference type="ARBA" id="ARBA00022630"/>
    </source>
</evidence>
<dbReference type="InterPro" id="IPR050416">
    <property type="entry name" value="FAD-linked_Oxidoreductase"/>
</dbReference>
<dbReference type="InterPro" id="IPR036318">
    <property type="entry name" value="FAD-bd_PCMH-like_sf"/>
</dbReference>
<evidence type="ECO:0000256" key="2">
    <source>
        <dbReference type="ARBA" id="ARBA00005466"/>
    </source>
</evidence>
<dbReference type="InterPro" id="IPR016169">
    <property type="entry name" value="FAD-bd_PCMH_sub2"/>
</dbReference>
<dbReference type="Pfam" id="PF08031">
    <property type="entry name" value="BBE"/>
    <property type="match status" value="1"/>
</dbReference>
<feature type="domain" description="FAD-binding PCMH-type" evidence="6">
    <location>
        <begin position="60"/>
        <end position="231"/>
    </location>
</feature>
<evidence type="ECO:0000256" key="5">
    <source>
        <dbReference type="ARBA" id="ARBA00023002"/>
    </source>
</evidence>
<dbReference type="InterPro" id="IPR016166">
    <property type="entry name" value="FAD-bd_PCMH"/>
</dbReference>
<dbReference type="Gene3D" id="3.40.462.20">
    <property type="match status" value="1"/>
</dbReference>
<dbReference type="PROSITE" id="PS51387">
    <property type="entry name" value="FAD_PCMH"/>
    <property type="match status" value="1"/>
</dbReference>
<dbReference type="InterPro" id="IPR012951">
    <property type="entry name" value="BBE"/>
</dbReference>
<evidence type="ECO:0000313" key="7">
    <source>
        <dbReference type="EMBL" id="CAE0286878.1"/>
    </source>
</evidence>
<evidence type="ECO:0000256" key="4">
    <source>
        <dbReference type="ARBA" id="ARBA00022827"/>
    </source>
</evidence>
<accession>A0A7S3H736</accession>
<dbReference type="PANTHER" id="PTHR42973:SF39">
    <property type="entry name" value="FAD-BINDING PCMH-TYPE DOMAIN-CONTAINING PROTEIN"/>
    <property type="match status" value="1"/>
</dbReference>